<accession>A0A7W9UWQ9</accession>
<dbReference type="InterPro" id="IPR045428">
    <property type="entry name" value="EACC1"/>
</dbReference>
<dbReference type="Proteomes" id="UP000585836">
    <property type="component" value="Unassembled WGS sequence"/>
</dbReference>
<evidence type="ECO:0000256" key="2">
    <source>
        <dbReference type="SAM" id="Phobius"/>
    </source>
</evidence>
<dbReference type="RefSeq" id="WP_184976056.1">
    <property type="nucleotide sequence ID" value="NZ_BAAAWF010000079.1"/>
</dbReference>
<keyword evidence="4" id="KW-1185">Reference proteome</keyword>
<reference evidence="3 4" key="1">
    <citation type="submission" date="2020-08" db="EMBL/GenBank/DDBJ databases">
        <title>Genomic Encyclopedia of Type Strains, Phase III (KMG-III): the genomes of soil and plant-associated and newly described type strains.</title>
        <authorList>
            <person name="Whitman W."/>
        </authorList>
    </citation>
    <scope>NUCLEOTIDE SEQUENCE [LARGE SCALE GENOMIC DNA]</scope>
    <source>
        <strain evidence="3 4">CECT 3313</strain>
    </source>
</reference>
<feature type="transmembrane region" description="Helical" evidence="2">
    <location>
        <begin position="62"/>
        <end position="88"/>
    </location>
</feature>
<keyword evidence="2" id="KW-0812">Transmembrane</keyword>
<organism evidence="3 4">
    <name type="scientific">Streptomyces echinatus</name>
    <dbReference type="NCBI Taxonomy" id="67293"/>
    <lineage>
        <taxon>Bacteria</taxon>
        <taxon>Bacillati</taxon>
        <taxon>Actinomycetota</taxon>
        <taxon>Actinomycetes</taxon>
        <taxon>Kitasatosporales</taxon>
        <taxon>Streptomycetaceae</taxon>
        <taxon>Streptomyces</taxon>
    </lineage>
</organism>
<dbReference type="EMBL" id="JACHJK010000038">
    <property type="protein sequence ID" value="MBB5932924.1"/>
    <property type="molecule type" value="Genomic_DNA"/>
</dbReference>
<feature type="compositionally biased region" description="Polar residues" evidence="1">
    <location>
        <begin position="1"/>
        <end position="17"/>
    </location>
</feature>
<dbReference type="AlphaFoldDB" id="A0A7W9UWQ9"/>
<keyword evidence="2" id="KW-1133">Transmembrane helix</keyword>
<comment type="caution">
    <text evidence="3">The sequence shown here is derived from an EMBL/GenBank/DDBJ whole genome shotgun (WGS) entry which is preliminary data.</text>
</comment>
<feature type="region of interest" description="Disordered" evidence="1">
    <location>
        <begin position="1"/>
        <end position="22"/>
    </location>
</feature>
<evidence type="ECO:0000313" key="4">
    <source>
        <dbReference type="Proteomes" id="UP000585836"/>
    </source>
</evidence>
<keyword evidence="2" id="KW-0472">Membrane</keyword>
<proteinExistence type="predicted"/>
<evidence type="ECO:0000313" key="3">
    <source>
        <dbReference type="EMBL" id="MBB5932924.1"/>
    </source>
</evidence>
<gene>
    <name evidence="3" type="ORF">FHS34_008445</name>
</gene>
<protein>
    <submittedName>
        <fullName evidence="3">Uncharacterized protein</fullName>
    </submittedName>
</protein>
<name>A0A7W9UWQ9_9ACTN</name>
<evidence type="ECO:0000256" key="1">
    <source>
        <dbReference type="SAM" id="MobiDB-lite"/>
    </source>
</evidence>
<sequence>MTSATSQQLRIRTDSGSGETGRAADELRSLFDWLRHEDALRGRVHVEHTPISPGEMGGGLDALVVAIGPGGVGAAAVGALVGALATWFQHRRSDLRITLTNESGRTVEVDGKRVDVPVLVEVVERLLADGEASGDEEGTAQ</sequence>
<dbReference type="Pfam" id="PF19953">
    <property type="entry name" value="EACC1"/>
    <property type="match status" value="1"/>
</dbReference>